<evidence type="ECO:0000259" key="11">
    <source>
        <dbReference type="Pfam" id="PF25994"/>
    </source>
</evidence>
<reference evidence="13 14" key="2">
    <citation type="journal article" date="2010" name="Stand. Genomic Sci.">
        <title>Complete genome sequence of Desulfohalobium retbaense type strain (HR(100)).</title>
        <authorList>
            <person name="Spring S."/>
            <person name="Nolan M."/>
            <person name="Lapidus A."/>
            <person name="Glavina Del Rio T."/>
            <person name="Copeland A."/>
            <person name="Tice H."/>
            <person name="Cheng J.F."/>
            <person name="Lucas S."/>
            <person name="Land M."/>
            <person name="Chen F."/>
            <person name="Bruce D."/>
            <person name="Goodwin L."/>
            <person name="Pitluck S."/>
            <person name="Ivanova N."/>
            <person name="Mavromatis K."/>
            <person name="Mikhailova N."/>
            <person name="Pati A."/>
            <person name="Chen A."/>
            <person name="Palaniappan K."/>
            <person name="Hauser L."/>
            <person name="Chang Y.J."/>
            <person name="Jeffries C.D."/>
            <person name="Munk C."/>
            <person name="Kiss H."/>
            <person name="Chain P."/>
            <person name="Han C."/>
            <person name="Brettin T."/>
            <person name="Detter J.C."/>
            <person name="Schuler E."/>
            <person name="Goker M."/>
            <person name="Rohde M."/>
            <person name="Bristow J."/>
            <person name="Eisen J.A."/>
            <person name="Markowitz V."/>
            <person name="Hugenholtz P."/>
            <person name="Kyrpides N.C."/>
            <person name="Klenk H.P."/>
        </authorList>
    </citation>
    <scope>NUCLEOTIDE SEQUENCE [LARGE SCALE GENOMIC DNA]</scope>
    <source>
        <strain evidence="13 14">DSM 5692</strain>
    </source>
</reference>
<dbReference type="GO" id="GO:0005886">
    <property type="term" value="C:plasma membrane"/>
    <property type="evidence" value="ECO:0007669"/>
    <property type="project" value="UniProtKB-SubCell"/>
</dbReference>
<dbReference type="Pfam" id="PF26002">
    <property type="entry name" value="Beta-barrel_AprE"/>
    <property type="match status" value="1"/>
</dbReference>
<evidence type="ECO:0000256" key="4">
    <source>
        <dbReference type="ARBA" id="ARBA00022475"/>
    </source>
</evidence>
<dbReference type="Gene3D" id="2.40.30.170">
    <property type="match status" value="1"/>
</dbReference>
<dbReference type="Proteomes" id="UP000001052">
    <property type="component" value="Chromosome"/>
</dbReference>
<dbReference type="STRING" id="485915.Dret_0565"/>
<dbReference type="eggNOG" id="COG0845">
    <property type="taxonomic scope" value="Bacteria"/>
</dbReference>
<name>C8WYU6_DESRD</name>
<keyword evidence="4" id="KW-1003">Cell membrane</keyword>
<dbReference type="PROSITE" id="PS00543">
    <property type="entry name" value="HLYD_FAMILY"/>
    <property type="match status" value="1"/>
</dbReference>
<evidence type="ECO:0000259" key="12">
    <source>
        <dbReference type="Pfam" id="PF26002"/>
    </source>
</evidence>
<keyword evidence="9" id="KW-0175">Coiled coil</keyword>
<dbReference type="PRINTS" id="PR01490">
    <property type="entry name" value="RTXTOXIND"/>
</dbReference>
<evidence type="ECO:0000256" key="5">
    <source>
        <dbReference type="ARBA" id="ARBA00022519"/>
    </source>
</evidence>
<keyword evidence="5" id="KW-0997">Cell inner membrane</keyword>
<keyword evidence="7 10" id="KW-1133">Transmembrane helix</keyword>
<accession>C8WYU6</accession>
<dbReference type="AlphaFoldDB" id="C8WYU6"/>
<proteinExistence type="inferred from homology"/>
<feature type="transmembrane region" description="Helical" evidence="10">
    <location>
        <begin position="34"/>
        <end position="54"/>
    </location>
</feature>
<dbReference type="HOGENOM" id="CLU_023976_8_0_7"/>
<gene>
    <name evidence="13" type="ordered locus">Dret_0565</name>
</gene>
<organism evidence="13 14">
    <name type="scientific">Desulfohalobium retbaense (strain ATCC 49708 / DSM 5692 / JCM 16813 / HR100)</name>
    <dbReference type="NCBI Taxonomy" id="485915"/>
    <lineage>
        <taxon>Bacteria</taxon>
        <taxon>Pseudomonadati</taxon>
        <taxon>Thermodesulfobacteriota</taxon>
        <taxon>Desulfovibrionia</taxon>
        <taxon>Desulfovibrionales</taxon>
        <taxon>Desulfohalobiaceae</taxon>
        <taxon>Desulfohalobium</taxon>
    </lineage>
</organism>
<dbReference type="PANTHER" id="PTHR30386:SF26">
    <property type="entry name" value="TRANSPORT PROTEIN COMB"/>
    <property type="match status" value="1"/>
</dbReference>
<dbReference type="KEGG" id="drt:Dret_0565"/>
<keyword evidence="3" id="KW-0813">Transport</keyword>
<keyword evidence="6 10" id="KW-0812">Transmembrane</keyword>
<evidence type="ECO:0000256" key="2">
    <source>
        <dbReference type="ARBA" id="ARBA00009477"/>
    </source>
</evidence>
<dbReference type="NCBIfam" id="TIGR01843">
    <property type="entry name" value="type_I_hlyD"/>
    <property type="match status" value="1"/>
</dbReference>
<dbReference type="RefSeq" id="WP_015751020.1">
    <property type="nucleotide sequence ID" value="NC_013223.1"/>
</dbReference>
<comment type="subcellular location">
    <subcellularLocation>
        <location evidence="1">Cell inner membrane</location>
        <topology evidence="1">Single-pass membrane protein</topology>
    </subcellularLocation>
</comment>
<evidence type="ECO:0000313" key="13">
    <source>
        <dbReference type="EMBL" id="ACV67862.1"/>
    </source>
</evidence>
<dbReference type="InterPro" id="IPR010129">
    <property type="entry name" value="T1SS_HlyD"/>
</dbReference>
<evidence type="ECO:0000313" key="14">
    <source>
        <dbReference type="Proteomes" id="UP000001052"/>
    </source>
</evidence>
<dbReference type="GO" id="GO:0009306">
    <property type="term" value="P:protein secretion"/>
    <property type="evidence" value="ECO:0007669"/>
    <property type="project" value="InterPro"/>
</dbReference>
<dbReference type="InterPro" id="IPR058982">
    <property type="entry name" value="Beta-barrel_AprE"/>
</dbReference>
<feature type="domain" description="AprE-like long alpha-helical hairpin" evidence="11">
    <location>
        <begin position="111"/>
        <end position="293"/>
    </location>
</feature>
<evidence type="ECO:0000256" key="8">
    <source>
        <dbReference type="ARBA" id="ARBA00023136"/>
    </source>
</evidence>
<evidence type="ECO:0000256" key="3">
    <source>
        <dbReference type="ARBA" id="ARBA00022448"/>
    </source>
</evidence>
<evidence type="ECO:0000256" key="1">
    <source>
        <dbReference type="ARBA" id="ARBA00004377"/>
    </source>
</evidence>
<reference evidence="14" key="1">
    <citation type="submission" date="2009-09" db="EMBL/GenBank/DDBJ databases">
        <title>The complete chromosome of Desulfohalobium retbaense DSM 5692.</title>
        <authorList>
            <consortium name="US DOE Joint Genome Institute (JGI-PGF)"/>
            <person name="Lucas S."/>
            <person name="Copeland A."/>
            <person name="Lapidus A."/>
            <person name="Glavina del Rio T."/>
            <person name="Dalin E."/>
            <person name="Tice H."/>
            <person name="Bruce D."/>
            <person name="Goodwin L."/>
            <person name="Pitluck S."/>
            <person name="Kyrpides N."/>
            <person name="Mavromatis K."/>
            <person name="Ivanova N."/>
            <person name="Mikhailova N."/>
            <person name="Munk A.C."/>
            <person name="Brettin T."/>
            <person name="Detter J.C."/>
            <person name="Han C."/>
            <person name="Tapia R."/>
            <person name="Larimer F."/>
            <person name="Land M."/>
            <person name="Hauser L."/>
            <person name="Markowitz V."/>
            <person name="Cheng J.-F."/>
            <person name="Hugenholtz P."/>
            <person name="Woyke T."/>
            <person name="Wu D."/>
            <person name="Spring S."/>
            <person name="Klenk H.-P."/>
            <person name="Eisen J.A."/>
        </authorList>
    </citation>
    <scope>NUCLEOTIDE SEQUENCE [LARGE SCALE GENOMIC DNA]</scope>
    <source>
        <strain evidence="14">DSM 5692</strain>
    </source>
</reference>
<dbReference type="InterPro" id="IPR058781">
    <property type="entry name" value="HH_AprE-like"/>
</dbReference>
<protein>
    <submittedName>
        <fullName evidence="13">Type I secretion membrane fusion protein, HlyD family</fullName>
    </submittedName>
</protein>
<keyword evidence="8 10" id="KW-0472">Membrane</keyword>
<keyword evidence="14" id="KW-1185">Reference proteome</keyword>
<evidence type="ECO:0000256" key="6">
    <source>
        <dbReference type="ARBA" id="ARBA00022692"/>
    </source>
</evidence>
<dbReference type="PANTHER" id="PTHR30386">
    <property type="entry name" value="MEMBRANE FUSION SUBUNIT OF EMRAB-TOLC MULTIDRUG EFFLUX PUMP"/>
    <property type="match status" value="1"/>
</dbReference>
<dbReference type="EMBL" id="CP001734">
    <property type="protein sequence ID" value="ACV67862.1"/>
    <property type="molecule type" value="Genomic_DNA"/>
</dbReference>
<comment type="similarity">
    <text evidence="2">Belongs to the membrane fusion protein (MFP) (TC 8.A.1) family.</text>
</comment>
<feature type="coiled-coil region" evidence="9">
    <location>
        <begin position="157"/>
        <end position="275"/>
    </location>
</feature>
<dbReference type="InterPro" id="IPR050739">
    <property type="entry name" value="MFP"/>
</dbReference>
<evidence type="ECO:0000256" key="10">
    <source>
        <dbReference type="SAM" id="Phobius"/>
    </source>
</evidence>
<feature type="domain" description="AprE-like beta-barrel" evidence="12">
    <location>
        <begin position="335"/>
        <end position="424"/>
    </location>
</feature>
<dbReference type="InterPro" id="IPR006144">
    <property type="entry name" value="Secretion_HlyD_CS"/>
</dbReference>
<sequence>MTRKRRKAVAPKTSELDFLHVGDAAIHRKGYRSAYVLSAAIILCICALIAWAHFAILDEVTRGVGKVVSSRRTQVIQNLEGGIIEDILVDENQLVDEGDVLVRLSNVTAVSQVQDAYHQSLQHRAAIARLQAEVQGKEPEFSEELLREAPDIVEDQRAIYEARKRQLEQEVRVLRSQYTQKLQEVAEMKSRKKQMEANLAVALEQRDIAEPLVKKQIYPRVEFLQLEREIISLRGNLETLELSIPRANNAAIEVRERLEQRRAEFEAAALEEMNRQRVQFNSLQELLTAGEDRVQRTDVRSPVRGTIKQLLVNTIGGVIQPGEPIMEIVPVDDTLLVEASIRPADIAFIHPGQKAMIKVSAYDFSIYGGLEGVVEQISADTLSNEEGESFYKVKLRTRTNALTYRGNTLPIIPGMTATVDVLTGKKSVLDYLLKPIFKAKQNALRER</sequence>
<dbReference type="Pfam" id="PF25994">
    <property type="entry name" value="HH_AprE"/>
    <property type="match status" value="1"/>
</dbReference>
<evidence type="ECO:0000256" key="7">
    <source>
        <dbReference type="ARBA" id="ARBA00022989"/>
    </source>
</evidence>
<evidence type="ECO:0000256" key="9">
    <source>
        <dbReference type="SAM" id="Coils"/>
    </source>
</evidence>